<evidence type="ECO:0000259" key="8">
    <source>
        <dbReference type="Pfam" id="PF20466"/>
    </source>
</evidence>
<dbReference type="InterPro" id="IPR046816">
    <property type="entry name" value="MmeI_Mtase"/>
</dbReference>
<dbReference type="EMBL" id="JACRJB010000034">
    <property type="protein sequence ID" value="MBI5130205.1"/>
    <property type="molecule type" value="Genomic_DNA"/>
</dbReference>
<feature type="region of interest" description="Disordered" evidence="5">
    <location>
        <begin position="919"/>
        <end position="939"/>
    </location>
</feature>
<dbReference type="Pfam" id="PF20467">
    <property type="entry name" value="MmeI_C"/>
    <property type="match status" value="1"/>
</dbReference>
<dbReference type="InterPro" id="IPR046820">
    <property type="entry name" value="MmeI_TRD"/>
</dbReference>
<feature type="domain" description="MmeI-like DNA-methyltransferase" evidence="10">
    <location>
        <begin position="343"/>
        <end position="601"/>
    </location>
</feature>
<dbReference type="GO" id="GO:0009007">
    <property type="term" value="F:site-specific DNA-methyltransferase (adenine-specific) activity"/>
    <property type="evidence" value="ECO:0007669"/>
    <property type="project" value="UniProtKB-EC"/>
</dbReference>
<evidence type="ECO:0000259" key="9">
    <source>
        <dbReference type="Pfam" id="PF20467"/>
    </source>
</evidence>
<organism evidence="11 12">
    <name type="scientific">Rhodopseudomonas palustris</name>
    <dbReference type="NCBI Taxonomy" id="1076"/>
    <lineage>
        <taxon>Bacteria</taxon>
        <taxon>Pseudomonadati</taxon>
        <taxon>Pseudomonadota</taxon>
        <taxon>Alphaproteobacteria</taxon>
        <taxon>Hyphomicrobiales</taxon>
        <taxon>Nitrobacteraceae</taxon>
        <taxon>Rhodopseudomonas</taxon>
    </lineage>
</organism>
<evidence type="ECO:0000259" key="7">
    <source>
        <dbReference type="Pfam" id="PF20465"/>
    </source>
</evidence>
<evidence type="ECO:0000259" key="6">
    <source>
        <dbReference type="Pfam" id="PF20464"/>
    </source>
</evidence>
<evidence type="ECO:0000313" key="11">
    <source>
        <dbReference type="EMBL" id="MBI5130205.1"/>
    </source>
</evidence>
<dbReference type="EC" id="2.1.1.72" evidence="1"/>
<sequence>MRLSWNEMRARAGAFSKRWETANYEKGETQSFYDGFFKVFGVDRKQVAVYEKQVKKLDNSRGFIDLFWPGQLVVEQKSAGKDLTKATRQALDYCSSLKKAEHPRYILVSDFQSFQLFDLQERTDKEFKLSEFSQNVELFGFILGREIPVYSDQPEANIEAAEVMGAVHDALENAGYTGQDLERFLVRLLFCLFADSTGIFNPKGIFQTWLHERTSEDGAGMGAQLSELFQVLDKDLDRPRNLDEDLAKFPYINGGLFSGRLDIPSFDAEMRAELLAAAAFRWERVSPAIFGSLFQSVMNPEERRKLGAHYTSEDNIAKVLRSLFATEYRNRLQRLKERNDNRRDHDLRLYLQDLRKLRFLDPACGCGNFLIIAYRELRELELEALIELRKEIVGGGQLFDPGDLSQVNVDQFFGMEIDEFPVRIAETAMWMMDHIMNNKLGEAFDKPYVRLPLKESAHIRQCNALDADWGDVIPAKDCSYVLGNPPFRGHQYRTKAQQADMARIWGNGGQVNRLDYVTCWFKKAMDYSQENKGVEIGFVSTNSVTQGEQAGILWPRLFAGGLSIRFAHRTFQWNNEARGKAAVHCVIVGLTYGEASQRVIFDYEHVRGEPRSTLVKSINGYLIEGAQYSVPARTKAPSGMLKMHKGSQPTDGARLKKPGGGYITFSNLILDEEGKEALIKADRVTEKWLRPYVGGDELISGEWRWCLWLKDTKPSERKACTAIADRLERVRSGRSQSDTKSVRDFGKYPWLFTQDRQPDVDYLAIPEVSSEHRDYIPMAILSSEVIASNKLQIIPGAPLYYLGVLTSAMHMAWVRTVAGRLESRYSYAPAVYNSFPWPELEKADVERIEKLTAEVLEARDSFAGEQLESLYDPDEMPPRLRKAHEKLDRAVDRLYRPKSFAFERERVEHLFSLYEKRSAPLAPKAARVSSTERKRKRPT</sequence>
<dbReference type="Proteomes" id="UP000782519">
    <property type="component" value="Unassembled WGS sequence"/>
</dbReference>
<keyword evidence="2 11" id="KW-0489">Methyltransferase</keyword>
<accession>A0A933W1N9</accession>
<comment type="caution">
    <text evidence="11">The sequence shown here is derived from an EMBL/GenBank/DDBJ whole genome shotgun (WGS) entry which is preliminary data.</text>
</comment>
<keyword evidence="3" id="KW-0808">Transferase</keyword>
<dbReference type="PANTHER" id="PTHR33841:SF1">
    <property type="entry name" value="DNA METHYLTRANSFERASE A"/>
    <property type="match status" value="1"/>
</dbReference>
<proteinExistence type="predicted"/>
<dbReference type="InterPro" id="IPR050953">
    <property type="entry name" value="N4_N6_ade-DNA_methylase"/>
</dbReference>
<evidence type="ECO:0000256" key="4">
    <source>
        <dbReference type="ARBA" id="ARBA00047942"/>
    </source>
</evidence>
<evidence type="ECO:0000256" key="5">
    <source>
        <dbReference type="SAM" id="MobiDB-lite"/>
    </source>
</evidence>
<comment type="catalytic activity">
    <reaction evidence="4">
        <text>a 2'-deoxyadenosine in DNA + S-adenosyl-L-methionine = an N(6)-methyl-2'-deoxyadenosine in DNA + S-adenosyl-L-homocysteine + H(+)</text>
        <dbReference type="Rhea" id="RHEA:15197"/>
        <dbReference type="Rhea" id="RHEA-COMP:12418"/>
        <dbReference type="Rhea" id="RHEA-COMP:12419"/>
        <dbReference type="ChEBI" id="CHEBI:15378"/>
        <dbReference type="ChEBI" id="CHEBI:57856"/>
        <dbReference type="ChEBI" id="CHEBI:59789"/>
        <dbReference type="ChEBI" id="CHEBI:90615"/>
        <dbReference type="ChEBI" id="CHEBI:90616"/>
        <dbReference type="EC" id="2.1.1.72"/>
    </reaction>
</comment>
<evidence type="ECO:0000313" key="12">
    <source>
        <dbReference type="Proteomes" id="UP000782519"/>
    </source>
</evidence>
<dbReference type="GO" id="GO:0032259">
    <property type="term" value="P:methylation"/>
    <property type="evidence" value="ECO:0007669"/>
    <property type="project" value="UniProtKB-KW"/>
</dbReference>
<evidence type="ECO:0000256" key="3">
    <source>
        <dbReference type="ARBA" id="ARBA00022679"/>
    </source>
</evidence>
<evidence type="ECO:0000259" key="10">
    <source>
        <dbReference type="Pfam" id="PF20473"/>
    </source>
</evidence>
<dbReference type="PANTHER" id="PTHR33841">
    <property type="entry name" value="DNA METHYLTRANSFERASE YEEA-RELATED"/>
    <property type="match status" value="1"/>
</dbReference>
<evidence type="ECO:0000256" key="1">
    <source>
        <dbReference type="ARBA" id="ARBA00011900"/>
    </source>
</evidence>
<feature type="domain" description="MmeI-like helicase spacer" evidence="7">
    <location>
        <begin position="179"/>
        <end position="257"/>
    </location>
</feature>
<gene>
    <name evidence="11" type="ORF">HZA66_12250</name>
</gene>
<dbReference type="SUPFAM" id="SSF53335">
    <property type="entry name" value="S-adenosyl-L-methionine-dependent methyltransferases"/>
    <property type="match status" value="1"/>
</dbReference>
<reference evidence="11" key="1">
    <citation type="submission" date="2020-07" db="EMBL/GenBank/DDBJ databases">
        <title>Huge and variable diversity of episymbiotic CPR bacteria and DPANN archaea in groundwater ecosystems.</title>
        <authorList>
            <person name="He C.Y."/>
            <person name="Keren R."/>
            <person name="Whittaker M."/>
            <person name="Farag I.F."/>
            <person name="Doudna J."/>
            <person name="Cate J.H.D."/>
            <person name="Banfield J.F."/>
        </authorList>
    </citation>
    <scope>NUCLEOTIDE SEQUENCE</scope>
    <source>
        <strain evidence="11">NC_groundwater_1818_Pr3_B-0.1um_66_35</strain>
    </source>
</reference>
<dbReference type="AlphaFoldDB" id="A0A933W1N9"/>
<dbReference type="InterPro" id="IPR046819">
    <property type="entry name" value="MmeI_hel"/>
</dbReference>
<feature type="domain" description="MmeI-like N-terminal" evidence="6">
    <location>
        <begin position="11"/>
        <end position="173"/>
    </location>
</feature>
<feature type="domain" description="MmeI-like C-terminal" evidence="9">
    <location>
        <begin position="842"/>
        <end position="918"/>
    </location>
</feature>
<dbReference type="Pfam" id="PF20464">
    <property type="entry name" value="MmeI_N"/>
    <property type="match status" value="1"/>
</dbReference>
<evidence type="ECO:0000256" key="2">
    <source>
        <dbReference type="ARBA" id="ARBA00022603"/>
    </source>
</evidence>
<dbReference type="Pfam" id="PF20473">
    <property type="entry name" value="MmeI_Mtase"/>
    <property type="match status" value="1"/>
</dbReference>
<dbReference type="InterPro" id="IPR029063">
    <property type="entry name" value="SAM-dependent_MTases_sf"/>
</dbReference>
<dbReference type="Pfam" id="PF20465">
    <property type="entry name" value="MmeI_hel"/>
    <property type="match status" value="1"/>
</dbReference>
<protein>
    <recommendedName>
        <fullName evidence="1">site-specific DNA-methyltransferase (adenine-specific)</fullName>
        <ecNumber evidence="1">2.1.1.72</ecNumber>
    </recommendedName>
</protein>
<feature type="domain" description="MmeI-like target recognition" evidence="8">
    <location>
        <begin position="625"/>
        <end position="840"/>
    </location>
</feature>
<dbReference type="InterPro" id="IPR046817">
    <property type="entry name" value="MmeI_N"/>
</dbReference>
<dbReference type="InterPro" id="IPR046818">
    <property type="entry name" value="MmeI_C"/>
</dbReference>
<dbReference type="Pfam" id="PF20466">
    <property type="entry name" value="MmeI_TRD"/>
    <property type="match status" value="1"/>
</dbReference>
<name>A0A933W1N9_RHOPL</name>
<dbReference type="Gene3D" id="3.40.50.150">
    <property type="entry name" value="Vaccinia Virus protein VP39"/>
    <property type="match status" value="1"/>
</dbReference>